<accession>A0A1X7PXT1</accession>
<dbReference type="SMART" id="SM00530">
    <property type="entry name" value="HTH_XRE"/>
    <property type="match status" value="1"/>
</dbReference>
<dbReference type="Pfam" id="PF13560">
    <property type="entry name" value="HTH_31"/>
    <property type="match status" value="1"/>
</dbReference>
<organism evidence="2 3">
    <name type="scientific">Mesorhizobium australicum</name>
    <dbReference type="NCBI Taxonomy" id="536018"/>
    <lineage>
        <taxon>Bacteria</taxon>
        <taxon>Pseudomonadati</taxon>
        <taxon>Pseudomonadota</taxon>
        <taxon>Alphaproteobacteria</taxon>
        <taxon>Hyphomicrobiales</taxon>
        <taxon>Phyllobacteriaceae</taxon>
        <taxon>Mesorhizobium</taxon>
    </lineage>
</organism>
<dbReference type="SUPFAM" id="SSF47413">
    <property type="entry name" value="lambda repressor-like DNA-binding domains"/>
    <property type="match status" value="1"/>
</dbReference>
<dbReference type="CDD" id="cd00093">
    <property type="entry name" value="HTH_XRE"/>
    <property type="match status" value="1"/>
</dbReference>
<dbReference type="InterPro" id="IPR010982">
    <property type="entry name" value="Lambda_DNA-bd_dom_sf"/>
</dbReference>
<dbReference type="Proteomes" id="UP000193083">
    <property type="component" value="Unassembled WGS sequence"/>
</dbReference>
<dbReference type="Gene3D" id="1.10.260.40">
    <property type="entry name" value="lambda repressor-like DNA-binding domains"/>
    <property type="match status" value="1"/>
</dbReference>
<evidence type="ECO:0000259" key="1">
    <source>
        <dbReference type="PROSITE" id="PS50943"/>
    </source>
</evidence>
<dbReference type="GO" id="GO:0003677">
    <property type="term" value="F:DNA binding"/>
    <property type="evidence" value="ECO:0007669"/>
    <property type="project" value="InterPro"/>
</dbReference>
<dbReference type="InterPro" id="IPR001387">
    <property type="entry name" value="Cro/C1-type_HTH"/>
</dbReference>
<reference evidence="2 3" key="1">
    <citation type="submission" date="2017-04" db="EMBL/GenBank/DDBJ databases">
        <authorList>
            <person name="Afonso C.L."/>
            <person name="Miller P.J."/>
            <person name="Scott M.A."/>
            <person name="Spackman E."/>
            <person name="Goraichik I."/>
            <person name="Dimitrov K.M."/>
            <person name="Suarez D.L."/>
            <person name="Swayne D.E."/>
        </authorList>
    </citation>
    <scope>NUCLEOTIDE SEQUENCE [LARGE SCALE GENOMIC DNA]</scope>
    <source>
        <strain evidence="2 3">B5P</strain>
    </source>
</reference>
<keyword evidence="3" id="KW-1185">Reference proteome</keyword>
<gene>
    <name evidence="2" type="ORF">SAMN02982922_5562</name>
</gene>
<name>A0A1X7PXT1_9HYPH</name>
<dbReference type="EMBL" id="FXBL01000004">
    <property type="protein sequence ID" value="SMH56494.1"/>
    <property type="molecule type" value="Genomic_DNA"/>
</dbReference>
<dbReference type="PROSITE" id="PS50943">
    <property type="entry name" value="HTH_CROC1"/>
    <property type="match status" value="1"/>
</dbReference>
<dbReference type="AlphaFoldDB" id="A0A1X7PXT1"/>
<evidence type="ECO:0000313" key="3">
    <source>
        <dbReference type="Proteomes" id="UP000193083"/>
    </source>
</evidence>
<dbReference type="RefSeq" id="WP_085467136.1">
    <property type="nucleotide sequence ID" value="NZ_FXBL01000004.1"/>
</dbReference>
<proteinExistence type="predicted"/>
<feature type="domain" description="HTH cro/C1-type" evidence="1">
    <location>
        <begin position="12"/>
        <end position="65"/>
    </location>
</feature>
<dbReference type="OrthoDB" id="5446846at2"/>
<sequence>MASQFEEIGRRLKAYRMGKGLTADAIADDLGISRAAVYRIETGDVVKIETLEKLAVVLGTTVASLLGAGVEYYASPISYFERMRQIEADADQVVAHFPPLSYLLTSDAFPAYLKRSLLETLPPHVHDKTAERDIDLIISILDERKQSSQQRRLSVVNFVNLLEIERWLKLGIVGRFDMSGPELTERRRAARDEVEHLITLIESEPMGIQIGLLEEVLPNTAFQLFRTAEKTYLGVSPFRLGGDLPNIRSGVATVTADLEPVQLYERLVDELWKRARKGREAADLLRTVLTRSAIGAPGRRRAATA</sequence>
<protein>
    <submittedName>
        <fullName evidence="2">Transcriptional regulator, contains XRE-family HTH domain</fullName>
    </submittedName>
</protein>
<evidence type="ECO:0000313" key="2">
    <source>
        <dbReference type="EMBL" id="SMH56494.1"/>
    </source>
</evidence>